<protein>
    <submittedName>
        <fullName evidence="1">Uncharacterized protein</fullName>
    </submittedName>
</protein>
<name>A0A068QLP6_9VIRU</name>
<dbReference type="RefSeq" id="YP_009046686.1">
    <property type="nucleotide sequence ID" value="NC_024451.1"/>
</dbReference>
<gene>
    <name evidence="1" type="primary">072L</name>
    <name evidence="1" type="ORF">IIV31_072L</name>
</gene>
<dbReference type="EMBL" id="HF920637">
    <property type="protein sequence ID" value="CCV02444.1"/>
    <property type="molecule type" value="Genomic_DNA"/>
</dbReference>
<sequence>MENDASDRTLILRRLNRDKNFNEYIDSLFNIFHSINNARKTLSSDIKESFMVMGGMLYFIFVREAELLGIIEDDIDSEIYSKFKEYKTVDLDAQGHIRNTLYEEEEDLFVEDSKKIKQNYFHMMNSVYSETRSSFEYIHKILHNKSVSSEKVIGENFGLGFIVAETGDHISALECRPQITVRVGKEEDHILEVLILVNFDTPITELYDLKCMEKPFVGESIVVSMTQQIFPNERAWLDIDKTKTANEIFSDMRRIFEKDSLQLTKFSQGFYRSYMIYYVFLKAHKFGIHHLLNIMIPTNNVLLNKLFFLKGNFMRKIASKEFISEVSSLSEILRSQNKNEKASFENTKKFMVLNLELWKYFNKKINGGILN</sequence>
<dbReference type="OrthoDB" id="31850at10239"/>
<evidence type="ECO:0000313" key="2">
    <source>
        <dbReference type="Proteomes" id="UP000114278"/>
    </source>
</evidence>
<organism evidence="1 2">
    <name type="scientific">Armadillidium vulgare iridescent virus</name>
    <dbReference type="NCBI Taxonomy" id="72201"/>
    <lineage>
        <taxon>Viruses</taxon>
        <taxon>Varidnaviria</taxon>
        <taxon>Bamfordvirae</taxon>
        <taxon>Nucleocytoviricota</taxon>
        <taxon>Megaviricetes</taxon>
        <taxon>Pimascovirales</taxon>
        <taxon>Pimascovirales incertae sedis</taxon>
        <taxon>Iridoviridae</taxon>
        <taxon>Betairidovirinae</taxon>
        <taxon>Iridovirus</taxon>
        <taxon>Iridovirus armadillidium1</taxon>
        <taxon>Invertebrate iridescent virus 31</taxon>
    </lineage>
</organism>
<dbReference type="Proteomes" id="UP000114278">
    <property type="component" value="Segment"/>
</dbReference>
<dbReference type="GeneID" id="19738656"/>
<accession>A0A068QLP6</accession>
<reference evidence="1 2" key="1">
    <citation type="journal article" date="2014" name="J. Gen. Virol.">
        <title>Genome sequence of a crustacean iridovirus, IIV31, isolated from the pill bug, Armadillidium vulgare.</title>
        <authorList>
            <person name="Piegu B."/>
            <person name="Guizard S."/>
            <person name="Yeping T."/>
            <person name="Cruaud C."/>
            <person name="Asgari S."/>
            <person name="Bideshi D.K."/>
            <person name="Federici B.A."/>
            <person name="Bigot Y."/>
        </authorList>
    </citation>
    <scope>NUCLEOTIDE SEQUENCE [LARGE SCALE GENOMIC DNA]</scope>
</reference>
<proteinExistence type="predicted"/>
<keyword evidence="2" id="KW-1185">Reference proteome</keyword>
<evidence type="ECO:0000313" key="1">
    <source>
        <dbReference type="EMBL" id="CCV02444.1"/>
    </source>
</evidence>
<dbReference type="KEGG" id="vg:19738656"/>